<feature type="region of interest" description="Disordered" evidence="2">
    <location>
        <begin position="128"/>
        <end position="164"/>
    </location>
</feature>
<protein>
    <recommendedName>
        <fullName evidence="3">CS domain-containing protein</fullName>
    </recommendedName>
</protein>
<name>A0ABN8VE98_SACEU</name>
<evidence type="ECO:0000313" key="5">
    <source>
        <dbReference type="Proteomes" id="UP001152964"/>
    </source>
</evidence>
<dbReference type="CDD" id="cd06465">
    <property type="entry name" value="p23_hB-ind1_like"/>
    <property type="match status" value="1"/>
</dbReference>
<dbReference type="InterPro" id="IPR007052">
    <property type="entry name" value="CS_dom"/>
</dbReference>
<feature type="compositionally biased region" description="Acidic residues" evidence="2">
    <location>
        <begin position="235"/>
        <end position="252"/>
    </location>
</feature>
<evidence type="ECO:0000313" key="4">
    <source>
        <dbReference type="EMBL" id="CAI1538131.1"/>
    </source>
</evidence>
<dbReference type="PANTHER" id="PTHR22932:SF1">
    <property type="entry name" value="CO-CHAPERONE PROTEIN DAF-41"/>
    <property type="match status" value="1"/>
</dbReference>
<feature type="compositionally biased region" description="Gly residues" evidence="2">
    <location>
        <begin position="151"/>
        <end position="160"/>
    </location>
</feature>
<dbReference type="InterPro" id="IPR008978">
    <property type="entry name" value="HSP20-like_chaperone"/>
</dbReference>
<proteinExistence type="inferred from homology"/>
<feature type="region of interest" description="Disordered" evidence="2">
    <location>
        <begin position="205"/>
        <end position="252"/>
    </location>
</feature>
<accession>A0ABN8VE98</accession>
<dbReference type="EMBL" id="OX291501">
    <property type="protein sequence ID" value="CAI1538131.1"/>
    <property type="molecule type" value="Genomic_DNA"/>
</dbReference>
<feature type="domain" description="CS" evidence="3">
    <location>
        <begin position="5"/>
        <end position="108"/>
    </location>
</feature>
<evidence type="ECO:0000256" key="2">
    <source>
        <dbReference type="SAM" id="MobiDB-lite"/>
    </source>
</evidence>
<evidence type="ECO:0000256" key="1">
    <source>
        <dbReference type="ARBA" id="ARBA00025733"/>
    </source>
</evidence>
<dbReference type="SUPFAM" id="SSF49764">
    <property type="entry name" value="HSP20-like chaperones"/>
    <property type="match status" value="1"/>
</dbReference>
<evidence type="ECO:0000259" key="3">
    <source>
        <dbReference type="PROSITE" id="PS51203"/>
    </source>
</evidence>
<comment type="similarity">
    <text evidence="1">Belongs to the p23/wos2 family.</text>
</comment>
<dbReference type="Proteomes" id="UP001152964">
    <property type="component" value="Chromosome 11"/>
</dbReference>
<dbReference type="PANTHER" id="PTHR22932">
    <property type="entry name" value="TELOMERASE-BINDING PROTEIN P23 HSP90 CO-CHAPERONE"/>
    <property type="match status" value="1"/>
</dbReference>
<sequence>MSDKVINPQVSWAQRSSTTDPERNYVLMTVSIADCDAPDLTIKPTYIELKAQSKPHVGDETVHHYQLHIDLYKEIIPEKTMHKVANGQHYFLKLYKKDLEAEYWPRLTKEKMKYSYIKTDFDKWVDEDEQDEVEAEGNDAAQGMDLSQMMGGAGGPGGAQGMDFSQMMGGAGGAGGAQGMDFSQMMGGAGGAGGAQGMDFSKMMGGAGGAGSPDMAQLQQLLAQSGGNLNMGDFQENDEGDEEDEEEPEVKA</sequence>
<dbReference type="Gene3D" id="2.60.40.790">
    <property type="match status" value="1"/>
</dbReference>
<gene>
    <name evidence="4" type="primary">U6500K01090</name>
    <name evidence="4" type="ORF">SEUBUCD650_0K01090</name>
</gene>
<feature type="compositionally biased region" description="Acidic residues" evidence="2">
    <location>
        <begin position="128"/>
        <end position="137"/>
    </location>
</feature>
<dbReference type="PROSITE" id="PS51203">
    <property type="entry name" value="CS"/>
    <property type="match status" value="1"/>
</dbReference>
<dbReference type="InterPro" id="IPR045250">
    <property type="entry name" value="p23-like"/>
</dbReference>
<organism evidence="4 5">
    <name type="scientific">Saccharomyces eubayanus</name>
    <name type="common">Yeast</name>
    <dbReference type="NCBI Taxonomy" id="1080349"/>
    <lineage>
        <taxon>Eukaryota</taxon>
        <taxon>Fungi</taxon>
        <taxon>Dikarya</taxon>
        <taxon>Ascomycota</taxon>
        <taxon>Saccharomycotina</taxon>
        <taxon>Saccharomycetes</taxon>
        <taxon>Saccharomycetales</taxon>
        <taxon>Saccharomycetaceae</taxon>
        <taxon>Saccharomyces</taxon>
    </lineage>
</organism>
<keyword evidence="5" id="KW-1185">Reference proteome</keyword>
<reference evidence="4" key="1">
    <citation type="submission" date="2022-08" db="EMBL/GenBank/DDBJ databases">
        <authorList>
            <person name="Byrne P K."/>
        </authorList>
    </citation>
    <scope>NUCLEOTIDE SEQUENCE</scope>
    <source>
        <strain evidence="4">UCD650</strain>
    </source>
</reference>